<dbReference type="EC" id="2.7.7.7" evidence="1"/>
<evidence type="ECO:0000256" key="2">
    <source>
        <dbReference type="ARBA" id="ARBA00017703"/>
    </source>
</evidence>
<dbReference type="GO" id="GO:0006261">
    <property type="term" value="P:DNA-templated DNA replication"/>
    <property type="evidence" value="ECO:0007669"/>
    <property type="project" value="TreeGrafter"/>
</dbReference>
<keyword evidence="3" id="KW-0808">Transferase</keyword>
<sequence length="338" mass="37409">MHATEFTRKPKAADGVGLAVLHGGERHLKSTSLALLCQRVLGTSSDEAIGLTKFAAKDLDFKTVRDELQMVSMFSDRKLVLVEDADDFISEFRSQLESYAEKPSHRSLLVLDVKTWRKNTRLAKKVDADGLEIECSELDGGRLTKWLTQQAEEVYQKQLDPQAAQLIPTLAGNSLGLLDQELAKLASYVGDRTRIGEEDVRTLVGGWKAETTWSMVDAIRDGKSGQALACLNKLLYAGEPAPKILGGLNYVFKKFAIASELSRKGGNLQQALKEAGVFPRDVSNVEKYLRRIRRPRAEAILETLAKADYGLKGGSRVPEQLQLEQLVLWLTGVNIEIV</sequence>
<dbReference type="Gene3D" id="1.20.272.10">
    <property type="match status" value="1"/>
</dbReference>
<dbReference type="Pfam" id="PF06144">
    <property type="entry name" value="DNA_pol3_delta"/>
    <property type="match status" value="1"/>
</dbReference>
<dbReference type="GO" id="GO:0009360">
    <property type="term" value="C:DNA polymerase III complex"/>
    <property type="evidence" value="ECO:0007669"/>
    <property type="project" value="InterPro"/>
</dbReference>
<comment type="catalytic activity">
    <reaction evidence="8">
        <text>DNA(n) + a 2'-deoxyribonucleoside 5'-triphosphate = DNA(n+1) + diphosphate</text>
        <dbReference type="Rhea" id="RHEA:22508"/>
        <dbReference type="Rhea" id="RHEA-COMP:17339"/>
        <dbReference type="Rhea" id="RHEA-COMP:17340"/>
        <dbReference type="ChEBI" id="CHEBI:33019"/>
        <dbReference type="ChEBI" id="CHEBI:61560"/>
        <dbReference type="ChEBI" id="CHEBI:173112"/>
        <dbReference type="EC" id="2.7.7.7"/>
    </reaction>
</comment>
<comment type="similarity">
    <text evidence="7">Belongs to the DNA polymerase HolA subunit family.</text>
</comment>
<keyword evidence="5" id="KW-0235">DNA replication</keyword>
<gene>
    <name evidence="11" type="ORF">SAMN05421753_11473</name>
</gene>
<dbReference type="PANTHER" id="PTHR34388:SF1">
    <property type="entry name" value="DNA POLYMERASE III SUBUNIT DELTA"/>
    <property type="match status" value="1"/>
</dbReference>
<reference evidence="12" key="1">
    <citation type="submission" date="2016-10" db="EMBL/GenBank/DDBJ databases">
        <authorList>
            <person name="Varghese N."/>
            <person name="Submissions S."/>
        </authorList>
    </citation>
    <scope>NUCLEOTIDE SEQUENCE [LARGE SCALE GENOMIC DNA]</scope>
    <source>
        <strain evidence="12">DSM 26348</strain>
    </source>
</reference>
<dbReference type="Proteomes" id="UP000199518">
    <property type="component" value="Unassembled WGS sequence"/>
</dbReference>
<proteinExistence type="inferred from homology"/>
<dbReference type="EMBL" id="FOQD01000014">
    <property type="protein sequence ID" value="SFI99071.1"/>
    <property type="molecule type" value="Genomic_DNA"/>
</dbReference>
<dbReference type="PANTHER" id="PTHR34388">
    <property type="entry name" value="DNA POLYMERASE III SUBUNIT DELTA"/>
    <property type="match status" value="1"/>
</dbReference>
<dbReference type="SUPFAM" id="SSF48019">
    <property type="entry name" value="post-AAA+ oligomerization domain-like"/>
    <property type="match status" value="1"/>
</dbReference>
<organism evidence="11 12">
    <name type="scientific">Planctomicrobium piriforme</name>
    <dbReference type="NCBI Taxonomy" id="1576369"/>
    <lineage>
        <taxon>Bacteria</taxon>
        <taxon>Pseudomonadati</taxon>
        <taxon>Planctomycetota</taxon>
        <taxon>Planctomycetia</taxon>
        <taxon>Planctomycetales</taxon>
        <taxon>Planctomycetaceae</taxon>
        <taxon>Planctomicrobium</taxon>
    </lineage>
</organism>
<dbReference type="Gene3D" id="3.40.50.300">
    <property type="entry name" value="P-loop containing nucleotide triphosphate hydrolases"/>
    <property type="match status" value="1"/>
</dbReference>
<feature type="domain" description="DNA polymerase III delta subunit-like C-terminal" evidence="10">
    <location>
        <begin position="212"/>
        <end position="328"/>
    </location>
</feature>
<dbReference type="SUPFAM" id="SSF52540">
    <property type="entry name" value="P-loop containing nucleoside triphosphate hydrolases"/>
    <property type="match status" value="1"/>
</dbReference>
<protein>
    <recommendedName>
        <fullName evidence="2">DNA polymerase III subunit delta</fullName>
        <ecNumber evidence="1">2.7.7.7</ecNumber>
    </recommendedName>
</protein>
<dbReference type="GO" id="GO:0003677">
    <property type="term" value="F:DNA binding"/>
    <property type="evidence" value="ECO:0007669"/>
    <property type="project" value="InterPro"/>
</dbReference>
<dbReference type="InterPro" id="IPR048466">
    <property type="entry name" value="DNA_pol3_delta-like_C"/>
</dbReference>
<dbReference type="NCBIfam" id="TIGR01128">
    <property type="entry name" value="holA"/>
    <property type="match status" value="1"/>
</dbReference>
<dbReference type="Pfam" id="PF21694">
    <property type="entry name" value="DNA_pol3_delta_C"/>
    <property type="match status" value="1"/>
</dbReference>
<keyword evidence="6" id="KW-0239">DNA-directed DNA polymerase</keyword>
<evidence type="ECO:0000259" key="10">
    <source>
        <dbReference type="Pfam" id="PF21694"/>
    </source>
</evidence>
<keyword evidence="4" id="KW-0548">Nucleotidyltransferase</keyword>
<evidence type="ECO:0000256" key="3">
    <source>
        <dbReference type="ARBA" id="ARBA00022679"/>
    </source>
</evidence>
<name>A0A1I3MQ72_9PLAN</name>
<dbReference type="InterPro" id="IPR005790">
    <property type="entry name" value="DNA_polIII_delta"/>
</dbReference>
<evidence type="ECO:0000256" key="4">
    <source>
        <dbReference type="ARBA" id="ARBA00022695"/>
    </source>
</evidence>
<evidence type="ECO:0000256" key="5">
    <source>
        <dbReference type="ARBA" id="ARBA00022705"/>
    </source>
</evidence>
<dbReference type="RefSeq" id="WP_092052932.1">
    <property type="nucleotide sequence ID" value="NZ_FOQD01000014.1"/>
</dbReference>
<dbReference type="GO" id="GO:0003887">
    <property type="term" value="F:DNA-directed DNA polymerase activity"/>
    <property type="evidence" value="ECO:0007669"/>
    <property type="project" value="UniProtKB-KW"/>
</dbReference>
<dbReference type="InterPro" id="IPR008921">
    <property type="entry name" value="DNA_pol3_clamp-load_cplx_C"/>
</dbReference>
<keyword evidence="12" id="KW-1185">Reference proteome</keyword>
<evidence type="ECO:0000313" key="11">
    <source>
        <dbReference type="EMBL" id="SFI99071.1"/>
    </source>
</evidence>
<dbReference type="STRING" id="1576369.SAMN05421753_11473"/>
<evidence type="ECO:0000313" key="12">
    <source>
        <dbReference type="Proteomes" id="UP000199518"/>
    </source>
</evidence>
<dbReference type="OrthoDB" id="269621at2"/>
<evidence type="ECO:0000256" key="8">
    <source>
        <dbReference type="ARBA" id="ARBA00049244"/>
    </source>
</evidence>
<dbReference type="InterPro" id="IPR027417">
    <property type="entry name" value="P-loop_NTPase"/>
</dbReference>
<accession>A0A1I3MQ72</accession>
<dbReference type="Gene3D" id="1.10.8.60">
    <property type="match status" value="1"/>
</dbReference>
<dbReference type="InterPro" id="IPR010372">
    <property type="entry name" value="DNA_pol3_delta_N"/>
</dbReference>
<dbReference type="AlphaFoldDB" id="A0A1I3MQ72"/>
<evidence type="ECO:0000259" key="9">
    <source>
        <dbReference type="Pfam" id="PF06144"/>
    </source>
</evidence>
<feature type="domain" description="DNA polymerase III delta N-terminal" evidence="9">
    <location>
        <begin position="21"/>
        <end position="135"/>
    </location>
</feature>
<evidence type="ECO:0000256" key="7">
    <source>
        <dbReference type="ARBA" id="ARBA00034754"/>
    </source>
</evidence>
<evidence type="ECO:0000256" key="6">
    <source>
        <dbReference type="ARBA" id="ARBA00022932"/>
    </source>
</evidence>
<evidence type="ECO:0000256" key="1">
    <source>
        <dbReference type="ARBA" id="ARBA00012417"/>
    </source>
</evidence>